<gene>
    <name evidence="3" type="ORF">HUK68_08730</name>
</gene>
<proteinExistence type="predicted"/>
<feature type="chain" id="PRO_5027089767" evidence="1">
    <location>
        <begin position="36"/>
        <end position="186"/>
    </location>
</feature>
<feature type="signal peptide" evidence="1">
    <location>
        <begin position="1"/>
        <end position="35"/>
    </location>
</feature>
<accession>A0A6N1X596</accession>
<evidence type="ECO:0000256" key="1">
    <source>
        <dbReference type="SAM" id="SignalP"/>
    </source>
</evidence>
<evidence type="ECO:0000313" key="3">
    <source>
        <dbReference type="EMBL" id="QKV52965.1"/>
    </source>
</evidence>
<dbReference type="InterPro" id="IPR025711">
    <property type="entry name" value="PepSY"/>
</dbReference>
<keyword evidence="1" id="KW-0732">Signal</keyword>
<dbReference type="AlphaFoldDB" id="A0A6N1X596"/>
<feature type="domain" description="PepSY" evidence="2">
    <location>
        <begin position="50"/>
        <end position="103"/>
    </location>
</feature>
<organism evidence="3 4">
    <name type="scientific">Comamonas antarctica</name>
    <dbReference type="NCBI Taxonomy" id="2743470"/>
    <lineage>
        <taxon>Bacteria</taxon>
        <taxon>Pseudomonadati</taxon>
        <taxon>Pseudomonadota</taxon>
        <taxon>Betaproteobacteria</taxon>
        <taxon>Burkholderiales</taxon>
        <taxon>Comamonadaceae</taxon>
        <taxon>Comamonas</taxon>
    </lineage>
</organism>
<dbReference type="EMBL" id="CP054840">
    <property type="protein sequence ID" value="QKV52965.1"/>
    <property type="molecule type" value="Genomic_DNA"/>
</dbReference>
<dbReference type="RefSeq" id="WP_175503843.1">
    <property type="nucleotide sequence ID" value="NZ_CAURQT010000017.1"/>
</dbReference>
<evidence type="ECO:0000313" key="4">
    <source>
        <dbReference type="Proteomes" id="UP000509579"/>
    </source>
</evidence>
<dbReference type="KEGG" id="aant:HUK68_08730"/>
<name>A0A6N1X596_9BURK</name>
<keyword evidence="4" id="KW-1185">Reference proteome</keyword>
<protein>
    <submittedName>
        <fullName evidence="3">PepSY domain-containing protein</fullName>
    </submittedName>
</protein>
<sequence length="186" mass="19330">MKYLQPSAIASALRAGGLSLISMVVMGTASAPAYAETPAQWQAALQQSRLSLGQAIDAAEKAVPGRAFEAQLDIDNGSPHFEVDILTVQGEHVEVHVNAGTGAAQQHKNRGAASAKDRKRLDASKISLNQALDAALKHTPGTAVDAELGNDWGRAVIAVDVLTASGQRMEIKISPIDGSVVSAKAD</sequence>
<dbReference type="Proteomes" id="UP000509579">
    <property type="component" value="Chromosome"/>
</dbReference>
<reference evidence="3 4" key="1">
    <citation type="submission" date="2020-06" db="EMBL/GenBank/DDBJ databases">
        <title>Acidovorax antarctica sp. nov., isolated from Corinth ice sheet soil, Antarctic Fields Peninsula.</title>
        <authorList>
            <person name="Xu Q."/>
            <person name="Peng F."/>
        </authorList>
    </citation>
    <scope>NUCLEOTIDE SEQUENCE [LARGE SCALE GENOMIC DNA]</scope>
    <source>
        <strain evidence="3 4">16-35-5</strain>
    </source>
</reference>
<feature type="domain" description="PepSY" evidence="2">
    <location>
        <begin position="125"/>
        <end position="182"/>
    </location>
</feature>
<dbReference type="Gene3D" id="3.10.450.40">
    <property type="match status" value="2"/>
</dbReference>
<dbReference type="Pfam" id="PF03413">
    <property type="entry name" value="PepSY"/>
    <property type="match status" value="2"/>
</dbReference>
<evidence type="ECO:0000259" key="2">
    <source>
        <dbReference type="Pfam" id="PF03413"/>
    </source>
</evidence>